<evidence type="ECO:0000256" key="11">
    <source>
        <dbReference type="ARBA" id="ARBA00022777"/>
    </source>
</evidence>
<evidence type="ECO:0000259" key="19">
    <source>
        <dbReference type="Pfam" id="PF02706"/>
    </source>
</evidence>
<dbReference type="AlphaFoldDB" id="A0A3E0VTS3"/>
<evidence type="ECO:0000313" key="21">
    <source>
        <dbReference type="EMBL" id="RFA13015.1"/>
    </source>
</evidence>
<dbReference type="InterPro" id="IPR027417">
    <property type="entry name" value="P-loop_NTPase"/>
</dbReference>
<keyword evidence="13 18" id="KW-1133">Transmembrane helix</keyword>
<evidence type="ECO:0000256" key="7">
    <source>
        <dbReference type="ARBA" id="ARBA00022519"/>
    </source>
</evidence>
<dbReference type="PANTHER" id="PTHR32309">
    <property type="entry name" value="TYROSINE-PROTEIN KINASE"/>
    <property type="match status" value="1"/>
</dbReference>
<dbReference type="InterPro" id="IPR003856">
    <property type="entry name" value="LPS_length_determ_N"/>
</dbReference>
<comment type="similarity">
    <text evidence="4">Belongs to the etk/wzc family.</text>
</comment>
<dbReference type="GO" id="GO:0005886">
    <property type="term" value="C:plasma membrane"/>
    <property type="evidence" value="ECO:0007669"/>
    <property type="project" value="UniProtKB-SubCell"/>
</dbReference>
<evidence type="ECO:0000313" key="22">
    <source>
        <dbReference type="Proteomes" id="UP000256709"/>
    </source>
</evidence>
<proteinExistence type="inferred from homology"/>
<feature type="domain" description="Polysaccharide chain length determinant N-terminal" evidence="19">
    <location>
        <begin position="7"/>
        <end position="91"/>
    </location>
</feature>
<evidence type="ECO:0000256" key="9">
    <source>
        <dbReference type="ARBA" id="ARBA00022692"/>
    </source>
</evidence>
<evidence type="ECO:0000256" key="16">
    <source>
        <dbReference type="ARBA" id="ARBA00051245"/>
    </source>
</evidence>
<dbReference type="InterPro" id="IPR005702">
    <property type="entry name" value="Wzc-like_C"/>
</dbReference>
<dbReference type="Pfam" id="PF02706">
    <property type="entry name" value="Wzz"/>
    <property type="match status" value="1"/>
</dbReference>
<dbReference type="EC" id="2.7.10.2" evidence="5"/>
<accession>A0A3E0VTS3</accession>
<keyword evidence="6" id="KW-1003">Cell membrane</keyword>
<comment type="similarity">
    <text evidence="2">Belongs to the CpsC/CapA family.</text>
</comment>
<evidence type="ECO:0000256" key="5">
    <source>
        <dbReference type="ARBA" id="ARBA00011903"/>
    </source>
</evidence>
<feature type="domain" description="AAA" evidence="20">
    <location>
        <begin position="267"/>
        <end position="394"/>
    </location>
</feature>
<evidence type="ECO:0000256" key="13">
    <source>
        <dbReference type="ARBA" id="ARBA00022989"/>
    </source>
</evidence>
<evidence type="ECO:0000259" key="20">
    <source>
        <dbReference type="Pfam" id="PF13614"/>
    </source>
</evidence>
<evidence type="ECO:0000256" key="2">
    <source>
        <dbReference type="ARBA" id="ARBA00006683"/>
    </source>
</evidence>
<keyword evidence="11" id="KW-0418">Kinase</keyword>
<keyword evidence="9 18" id="KW-0812">Transmembrane</keyword>
<evidence type="ECO:0000256" key="8">
    <source>
        <dbReference type="ARBA" id="ARBA00022679"/>
    </source>
</evidence>
<keyword evidence="8" id="KW-0808">Transferase</keyword>
<name>A0A3E0VTS3_9MICO</name>
<dbReference type="NCBIfam" id="TIGR01007">
    <property type="entry name" value="eps_fam"/>
    <property type="match status" value="1"/>
</dbReference>
<keyword evidence="14 18" id="KW-0472">Membrane</keyword>
<keyword evidence="10" id="KW-0547">Nucleotide-binding</keyword>
<dbReference type="InterPro" id="IPR050445">
    <property type="entry name" value="Bact_polysacc_biosynth/exp"/>
</dbReference>
<dbReference type="Gene3D" id="3.40.50.300">
    <property type="entry name" value="P-loop containing nucleotide triphosphate hydrolases"/>
    <property type="match status" value="1"/>
</dbReference>
<feature type="region of interest" description="Disordered" evidence="17">
    <location>
        <begin position="444"/>
        <end position="489"/>
    </location>
</feature>
<evidence type="ECO:0000256" key="1">
    <source>
        <dbReference type="ARBA" id="ARBA00004429"/>
    </source>
</evidence>
<comment type="subcellular location">
    <subcellularLocation>
        <location evidence="1">Cell inner membrane</location>
        <topology evidence="1">Multi-pass membrane protein</topology>
    </subcellularLocation>
</comment>
<evidence type="ECO:0000256" key="14">
    <source>
        <dbReference type="ARBA" id="ARBA00023136"/>
    </source>
</evidence>
<keyword evidence="7" id="KW-0997">Cell inner membrane</keyword>
<evidence type="ECO:0000256" key="18">
    <source>
        <dbReference type="SAM" id="Phobius"/>
    </source>
</evidence>
<keyword evidence="15" id="KW-0829">Tyrosine-protein kinase</keyword>
<evidence type="ECO:0000256" key="3">
    <source>
        <dbReference type="ARBA" id="ARBA00007316"/>
    </source>
</evidence>
<protein>
    <recommendedName>
        <fullName evidence="5">non-specific protein-tyrosine kinase</fullName>
        <ecNumber evidence="5">2.7.10.2</ecNumber>
    </recommendedName>
</protein>
<dbReference type="GO" id="GO:0004715">
    <property type="term" value="F:non-membrane spanning protein tyrosine kinase activity"/>
    <property type="evidence" value="ECO:0007669"/>
    <property type="project" value="UniProtKB-EC"/>
</dbReference>
<organism evidence="21 22">
    <name type="scientific">Subtercola boreus</name>
    <dbReference type="NCBI Taxonomy" id="120213"/>
    <lineage>
        <taxon>Bacteria</taxon>
        <taxon>Bacillati</taxon>
        <taxon>Actinomycetota</taxon>
        <taxon>Actinomycetes</taxon>
        <taxon>Micrococcales</taxon>
        <taxon>Microbacteriaceae</taxon>
        <taxon>Subtercola</taxon>
    </lineage>
</organism>
<feature type="transmembrane region" description="Helical" evidence="18">
    <location>
        <begin position="16"/>
        <end position="34"/>
    </location>
</feature>
<gene>
    <name evidence="21" type="ORF">B7R21_09230</name>
</gene>
<comment type="catalytic activity">
    <reaction evidence="16">
        <text>L-tyrosyl-[protein] + ATP = O-phospho-L-tyrosyl-[protein] + ADP + H(+)</text>
        <dbReference type="Rhea" id="RHEA:10596"/>
        <dbReference type="Rhea" id="RHEA-COMP:10136"/>
        <dbReference type="Rhea" id="RHEA-COMP:20101"/>
        <dbReference type="ChEBI" id="CHEBI:15378"/>
        <dbReference type="ChEBI" id="CHEBI:30616"/>
        <dbReference type="ChEBI" id="CHEBI:46858"/>
        <dbReference type="ChEBI" id="CHEBI:61978"/>
        <dbReference type="ChEBI" id="CHEBI:456216"/>
        <dbReference type="EC" id="2.7.10.2"/>
    </reaction>
</comment>
<evidence type="ECO:0000256" key="10">
    <source>
        <dbReference type="ARBA" id="ARBA00022741"/>
    </source>
</evidence>
<evidence type="ECO:0000256" key="6">
    <source>
        <dbReference type="ARBA" id="ARBA00022475"/>
    </source>
</evidence>
<dbReference type="GO" id="GO:0005524">
    <property type="term" value="F:ATP binding"/>
    <property type="evidence" value="ECO:0007669"/>
    <property type="project" value="UniProtKB-KW"/>
</dbReference>
<evidence type="ECO:0000256" key="12">
    <source>
        <dbReference type="ARBA" id="ARBA00022840"/>
    </source>
</evidence>
<reference evidence="21 22" key="1">
    <citation type="submission" date="2017-04" db="EMBL/GenBank/DDBJ databases">
        <title>Comparative genome analysis of Subtercola boreus.</title>
        <authorList>
            <person name="Cho Y.-J."/>
            <person name="Cho A."/>
            <person name="Kim O.-S."/>
            <person name="Lee J.-I."/>
        </authorList>
    </citation>
    <scope>NUCLEOTIDE SEQUENCE [LARGE SCALE GENOMIC DNA]</scope>
    <source>
        <strain evidence="21 22">P27444</strain>
    </source>
</reference>
<sequence>MNMDPHDYWKALRKRWIVIAILGVVGGGVAYAYAESLPDSFTATSEIFVSPTQGQTTSEVLQGSTYTQNLVQSYSQLATTPAVLAPVIAELGLDTTPAKLAKAIKAETPLNTVIIQITVTDSSPELAASIANSVGASLSSAAIGLSPKNSTDVPSISMSIVTPAQPAVNPVGPNRRLLEISGVAAGLAAGVLYAIGIAVFDTRIRSPRDIERLTETPVVGNVERRRRRSPQADGITMRMAPHSLLAEDYRRVRTNLEFADVDNPIRSIVVTSAMPGEGKSTMAINIALAMAERSIRVLLIDADLRRPSIATYAQIEGAAGLTSVLVGSADLKDVIQPWAPNVDILTSGTIPPNPNQLLGSTSMARLLQTVIADYDFVIVDTPPLLPASDALTLTHMTDGALVVSLYNSTTRQRLTDALAALSGVRARTIGIVLNQTKPKARDEYYSSDVTKMVSPTADEKTPDEKPHTEALPKPSESAVAPFAELRPVP</sequence>
<dbReference type="InterPro" id="IPR025669">
    <property type="entry name" value="AAA_dom"/>
</dbReference>
<evidence type="ECO:0000256" key="17">
    <source>
        <dbReference type="SAM" id="MobiDB-lite"/>
    </source>
</evidence>
<evidence type="ECO:0000256" key="15">
    <source>
        <dbReference type="ARBA" id="ARBA00023137"/>
    </source>
</evidence>
<dbReference type="SUPFAM" id="SSF52540">
    <property type="entry name" value="P-loop containing nucleoside triphosphate hydrolases"/>
    <property type="match status" value="1"/>
</dbReference>
<dbReference type="PANTHER" id="PTHR32309:SF13">
    <property type="entry name" value="FERRIC ENTEROBACTIN TRANSPORT PROTEIN FEPE"/>
    <property type="match status" value="1"/>
</dbReference>
<dbReference type="EMBL" id="NBXA01000020">
    <property type="protein sequence ID" value="RFA13015.1"/>
    <property type="molecule type" value="Genomic_DNA"/>
</dbReference>
<comment type="caution">
    <text evidence="21">The sequence shown here is derived from an EMBL/GenBank/DDBJ whole genome shotgun (WGS) entry which is preliminary data.</text>
</comment>
<comment type="similarity">
    <text evidence="3">Belongs to the CpsD/CapB family.</text>
</comment>
<keyword evidence="12" id="KW-0067">ATP-binding</keyword>
<feature type="compositionally biased region" description="Basic and acidic residues" evidence="17">
    <location>
        <begin position="457"/>
        <end position="470"/>
    </location>
</feature>
<dbReference type="Pfam" id="PF13614">
    <property type="entry name" value="AAA_31"/>
    <property type="match status" value="1"/>
</dbReference>
<dbReference type="CDD" id="cd05387">
    <property type="entry name" value="BY-kinase"/>
    <property type="match status" value="1"/>
</dbReference>
<feature type="transmembrane region" description="Helical" evidence="18">
    <location>
        <begin position="180"/>
        <end position="200"/>
    </location>
</feature>
<evidence type="ECO:0000256" key="4">
    <source>
        <dbReference type="ARBA" id="ARBA00008883"/>
    </source>
</evidence>
<dbReference type="Proteomes" id="UP000256709">
    <property type="component" value="Unassembled WGS sequence"/>
</dbReference>